<organism evidence="2 3">
    <name type="scientific">Synaphobranchus kaupii</name>
    <name type="common">Kaup's arrowtooth eel</name>
    <dbReference type="NCBI Taxonomy" id="118154"/>
    <lineage>
        <taxon>Eukaryota</taxon>
        <taxon>Metazoa</taxon>
        <taxon>Chordata</taxon>
        <taxon>Craniata</taxon>
        <taxon>Vertebrata</taxon>
        <taxon>Euteleostomi</taxon>
        <taxon>Actinopterygii</taxon>
        <taxon>Neopterygii</taxon>
        <taxon>Teleostei</taxon>
        <taxon>Anguilliformes</taxon>
        <taxon>Synaphobranchidae</taxon>
        <taxon>Synaphobranchus</taxon>
    </lineage>
</organism>
<protein>
    <submittedName>
        <fullName evidence="2">Uncharacterized protein</fullName>
    </submittedName>
</protein>
<evidence type="ECO:0000313" key="3">
    <source>
        <dbReference type="Proteomes" id="UP001152622"/>
    </source>
</evidence>
<proteinExistence type="predicted"/>
<feature type="region of interest" description="Disordered" evidence="1">
    <location>
        <begin position="82"/>
        <end position="103"/>
    </location>
</feature>
<gene>
    <name evidence="2" type="ORF">SKAU_G00114440</name>
</gene>
<sequence length="103" mass="11220">MIDRGDLRCQPFALPFTCSRFQVTDMKVNWHLMSVFKARRALLPFAADRPRAAAAGSGQRSGTKTEHVSQVGSALHLAAVQSSAEAANPRALSVQTRLALSRR</sequence>
<feature type="compositionally biased region" description="Polar residues" evidence="1">
    <location>
        <begin position="93"/>
        <end position="103"/>
    </location>
</feature>
<accession>A0A9Q1J8N7</accession>
<evidence type="ECO:0000313" key="2">
    <source>
        <dbReference type="EMBL" id="KAJ8371416.1"/>
    </source>
</evidence>
<dbReference type="Proteomes" id="UP001152622">
    <property type="component" value="Chromosome 3"/>
</dbReference>
<name>A0A9Q1J8N7_SYNKA</name>
<evidence type="ECO:0000256" key="1">
    <source>
        <dbReference type="SAM" id="MobiDB-lite"/>
    </source>
</evidence>
<reference evidence="2" key="1">
    <citation type="journal article" date="2023" name="Science">
        <title>Genome structures resolve the early diversification of teleost fishes.</title>
        <authorList>
            <person name="Parey E."/>
            <person name="Louis A."/>
            <person name="Montfort J."/>
            <person name="Bouchez O."/>
            <person name="Roques C."/>
            <person name="Iampietro C."/>
            <person name="Lluch J."/>
            <person name="Castinel A."/>
            <person name="Donnadieu C."/>
            <person name="Desvignes T."/>
            <person name="Floi Bucao C."/>
            <person name="Jouanno E."/>
            <person name="Wen M."/>
            <person name="Mejri S."/>
            <person name="Dirks R."/>
            <person name="Jansen H."/>
            <person name="Henkel C."/>
            <person name="Chen W.J."/>
            <person name="Zahm M."/>
            <person name="Cabau C."/>
            <person name="Klopp C."/>
            <person name="Thompson A.W."/>
            <person name="Robinson-Rechavi M."/>
            <person name="Braasch I."/>
            <person name="Lecointre G."/>
            <person name="Bobe J."/>
            <person name="Postlethwait J.H."/>
            <person name="Berthelot C."/>
            <person name="Roest Crollius H."/>
            <person name="Guiguen Y."/>
        </authorList>
    </citation>
    <scope>NUCLEOTIDE SEQUENCE</scope>
    <source>
        <strain evidence="2">WJC10195</strain>
    </source>
</reference>
<dbReference type="EMBL" id="JAINUF010000003">
    <property type="protein sequence ID" value="KAJ8371416.1"/>
    <property type="molecule type" value="Genomic_DNA"/>
</dbReference>
<dbReference type="AlphaFoldDB" id="A0A9Q1J8N7"/>
<keyword evidence="3" id="KW-1185">Reference proteome</keyword>
<comment type="caution">
    <text evidence="2">The sequence shown here is derived from an EMBL/GenBank/DDBJ whole genome shotgun (WGS) entry which is preliminary data.</text>
</comment>